<gene>
    <name evidence="3" type="ORF">ADL15_27755</name>
</gene>
<dbReference type="AlphaFoldDB" id="A0A101JMD2"/>
<dbReference type="InterPro" id="IPR023631">
    <property type="entry name" value="Amidase_dom"/>
</dbReference>
<organism evidence="3 4">
    <name type="scientific">Actinoplanes awajinensis subsp. mycoplanecinus</name>
    <dbReference type="NCBI Taxonomy" id="135947"/>
    <lineage>
        <taxon>Bacteria</taxon>
        <taxon>Bacillati</taxon>
        <taxon>Actinomycetota</taxon>
        <taxon>Actinomycetes</taxon>
        <taxon>Micromonosporales</taxon>
        <taxon>Micromonosporaceae</taxon>
        <taxon>Actinoplanes</taxon>
    </lineage>
</organism>
<evidence type="ECO:0000313" key="4">
    <source>
        <dbReference type="Proteomes" id="UP000053244"/>
    </source>
</evidence>
<dbReference type="InterPro" id="IPR020556">
    <property type="entry name" value="Amidase_CS"/>
</dbReference>
<dbReference type="Proteomes" id="UP000053244">
    <property type="component" value="Unassembled WGS sequence"/>
</dbReference>
<dbReference type="SUPFAM" id="SSF75304">
    <property type="entry name" value="Amidase signature (AS) enzymes"/>
    <property type="match status" value="1"/>
</dbReference>
<comment type="caution">
    <text evidence="3">The sequence shown here is derived from an EMBL/GenBank/DDBJ whole genome shotgun (WGS) entry which is preliminary data.</text>
</comment>
<name>A0A101JMD2_9ACTN</name>
<comment type="similarity">
    <text evidence="1">Belongs to the amidase family.</text>
</comment>
<dbReference type="InterPro" id="IPR036928">
    <property type="entry name" value="AS_sf"/>
</dbReference>
<dbReference type="Gene3D" id="3.90.1300.10">
    <property type="entry name" value="Amidase signature (AS) domain"/>
    <property type="match status" value="1"/>
</dbReference>
<sequence length="483" mass="50113">MQPYEYARYDALGLRGLMAAGEVTPAEVEDAARRALETANAALNGLSLPLFARPLAHAADGPFAGVPFLLKDGGPMAAGVPFALGSRAIRHAVAGHDSDLMCRFRAAGLATLGQSTVPEMLLSFATESVRYGVTRNPWDLDRGAGGSSGGAAALVAAGAVPVAHASDGAGSIRVPASCCGLVGLKPSRGRVPCGPDLGEPMFGMAAEFVLTRTVRDAAHLLDAVHGPGVGDKYTAAAPHRPYADELTAEPGRLRVAVTTRAWSGVPVDAQVAAAAERTAQLLERMGHDVSEAAPAVEWADAVLALRAELSAIGAAFLSGPRPPDPHLLEAVSRQVIAETRGLGALELIARLDAQNRVSRAVGAFFTRFDLLVTPTLAQLPAPHGTLRYDDPLQSVAGWLEVMLGYGPFTSVFNVSGQPAVSLPLGHSAEGLPIGVQVVAGHGREDLLFQVAARLEEAAPWQERMAYAFVARPTPLACAAEPGA</sequence>
<feature type="domain" description="Amidase" evidence="2">
    <location>
        <begin position="57"/>
        <end position="447"/>
    </location>
</feature>
<evidence type="ECO:0000259" key="2">
    <source>
        <dbReference type="Pfam" id="PF01425"/>
    </source>
</evidence>
<dbReference type="PANTHER" id="PTHR11895:SF7">
    <property type="entry name" value="GLUTAMYL-TRNA(GLN) AMIDOTRANSFERASE SUBUNIT A, MITOCHONDRIAL"/>
    <property type="match status" value="1"/>
</dbReference>
<protein>
    <submittedName>
        <fullName evidence="3">Amidase</fullName>
    </submittedName>
</protein>
<dbReference type="RefSeq" id="WP_067697341.1">
    <property type="nucleotide sequence ID" value="NZ_LLZH01000279.1"/>
</dbReference>
<accession>A0A101JMD2</accession>
<dbReference type="InterPro" id="IPR000120">
    <property type="entry name" value="Amidase"/>
</dbReference>
<evidence type="ECO:0000313" key="3">
    <source>
        <dbReference type="EMBL" id="KUL29419.1"/>
    </source>
</evidence>
<dbReference type="OrthoDB" id="5175573at2"/>
<evidence type="ECO:0000256" key="1">
    <source>
        <dbReference type="ARBA" id="ARBA00009199"/>
    </source>
</evidence>
<keyword evidence="4" id="KW-1185">Reference proteome</keyword>
<proteinExistence type="inferred from homology"/>
<dbReference type="EMBL" id="LLZH01000279">
    <property type="protein sequence ID" value="KUL29419.1"/>
    <property type="molecule type" value="Genomic_DNA"/>
</dbReference>
<dbReference type="PROSITE" id="PS00571">
    <property type="entry name" value="AMIDASES"/>
    <property type="match status" value="1"/>
</dbReference>
<dbReference type="PANTHER" id="PTHR11895">
    <property type="entry name" value="TRANSAMIDASE"/>
    <property type="match status" value="1"/>
</dbReference>
<dbReference type="GO" id="GO:0003824">
    <property type="term" value="F:catalytic activity"/>
    <property type="evidence" value="ECO:0007669"/>
    <property type="project" value="InterPro"/>
</dbReference>
<dbReference type="Pfam" id="PF01425">
    <property type="entry name" value="Amidase"/>
    <property type="match status" value="1"/>
</dbReference>
<reference evidence="3 4" key="1">
    <citation type="submission" date="2015-10" db="EMBL/GenBank/DDBJ databases">
        <authorList>
            <person name="Gilbert D.G."/>
        </authorList>
    </citation>
    <scope>NUCLEOTIDE SEQUENCE [LARGE SCALE GENOMIC DNA]</scope>
    <source>
        <strain evidence="3 4">NRRL B-16712</strain>
    </source>
</reference>